<accession>A0A9W7AMS2</accession>
<organism evidence="5 6">
    <name type="scientific">Triparma strigata</name>
    <dbReference type="NCBI Taxonomy" id="1606541"/>
    <lineage>
        <taxon>Eukaryota</taxon>
        <taxon>Sar</taxon>
        <taxon>Stramenopiles</taxon>
        <taxon>Ochrophyta</taxon>
        <taxon>Bolidophyceae</taxon>
        <taxon>Parmales</taxon>
        <taxon>Triparmaceae</taxon>
        <taxon>Triparma</taxon>
    </lineage>
</organism>
<feature type="compositionally biased region" description="Low complexity" evidence="2">
    <location>
        <begin position="1461"/>
        <end position="1486"/>
    </location>
</feature>
<dbReference type="SUPFAM" id="SSF57184">
    <property type="entry name" value="Growth factor receptor domain"/>
    <property type="match status" value="1"/>
</dbReference>
<keyword evidence="3" id="KW-0812">Transmembrane</keyword>
<feature type="transmembrane region" description="Helical" evidence="3">
    <location>
        <begin position="1341"/>
        <end position="1362"/>
    </location>
</feature>
<sequence>MQGLGSTTLVNLESSTVSWKITETSNPDSLSFQFINPADDTQFVDGTEYTVAANGYKDIGVRIDPHSSASTLQGYTLTCTLSATTSPGVYNSAQDTVITYNIYITADATSSQSQSVLPTTAAAGSESVLVKFAPYDHDGIAVTHTLTRQDVTAVIRQNGESDVSCTLIYYPFESTWYYQTSSCLSSNEMRGGVAQLDLIMTEGMSQTIAATGSLELSCPDTLMTATGTDGYCECPKGYYNTGTKCDVCGSGKYCPNRGMNDPSQRLDCPYLAEGYITTANETSWSINHCVCPTGLVITDESTRECKCPPGTFVENDLTTGLKKCTACPADNFQDANHKDMSCIECSSMAGKNDKQTHTDGVTGSTSVEACVCTETIMTRVGTSDGKCGCPAGYSFECTGSGPSETCSCQPCAIGSYKSSTSSDTNEHCAQCDQIDVNTHTTSTGSTSVSDCVCALDTMGVISGGSSDGKCGCPSGYCNSVPKECSICGYGTFNDHVNVDSACQRCTDTSSGGDVFTNTTALGSTSRDSCVCYDENHVLDSGSCGCDVGHYWDVDEAMCTVCATDYYAESTDPPSFTEDMATGEIVFNNDDVCVACTTYDPNSWTNGTIGATNRTTDCICMDVNMDKMDDGMCGCKPGYYYVPSSGSENPSCAVCPADEYSSSISLDETCSSCYVLDEHSYTNGTTGVGSEDGCICHTEDGFHHDPNYDLASSDSHFAPCVCGPGRYYSAGTLSCEECEIGTYQPDHTLAATDCESCEDDNAALDFTGLKGAVTVSTGTEKPDGCLCYKHFFDAAHACMACTPGMTCDYDSETDDANDYGFTVATLVVEEGYWRPYNDSTHVYECLHAESCSGSVNSTTADSFGDALCLEGHTGAYCEVCIQNSTHEYAKDAKTGECILCDADAHGIAMTVAIVCFTIFVALFCYITYRTAKAVASTANSTEGMTKEEKELEAQKKIAEAKGKVAEMKAKMDAIKAKKDKYMAYVNKARAAYKSARTPLKILVSFSQIVSGLPQTLDMKFPVNFTELLHKINFVNVDLGGMAAESCLMVPNFYQELVAMTMGPIICGGTLILVFFCCNLTRDPFFMTIGEEIFKLFLLGTYLVMPGATVKIFTTFRCDEKIVLDGDGTMQSENNGNYGMFLIADYRRKCYDSYVNDQGEIIQGDVDPMYRFYFWYAVAMIFVFPIGITSLYSIILYRNRFTIDPGQDELAIVFGGADGEERALSTAIKIRDDGPHSKNHKKYAFLYEAYEPKCWWFEIFECFRRLGLTAGLIMLRPGTAIQIATSMVLCLLSMRVYAYAQPYISDRDDILAEIMQWQIFFTMFGSLLMKVDLSEEGAGKDVFGTLLLFVNAVGPGMLVCNSIYNGDMKAKLFAKIAKAKGQLEKAQKILFCFKGRIGAVIAMIEEKESGLDSELGKKRGLRPEKYDVKDTLKDWQKQEEEKEEEEREKKLEEEAEEGGGEGNVEMTTVNSTTATTNPTNNEINNNNNAVEFTAIEEIK</sequence>
<keyword evidence="3" id="KW-0472">Membrane</keyword>
<dbReference type="Pfam" id="PF07699">
    <property type="entry name" value="Ephrin_rec_like"/>
    <property type="match status" value="2"/>
</dbReference>
<dbReference type="Proteomes" id="UP001165085">
    <property type="component" value="Unassembled WGS sequence"/>
</dbReference>
<evidence type="ECO:0000313" key="6">
    <source>
        <dbReference type="Proteomes" id="UP001165085"/>
    </source>
</evidence>
<name>A0A9W7AMS2_9STRA</name>
<dbReference type="InterPro" id="IPR009030">
    <property type="entry name" value="Growth_fac_rcpt_cys_sf"/>
</dbReference>
<feature type="transmembrane region" description="Helical" evidence="3">
    <location>
        <begin position="1094"/>
        <end position="1112"/>
    </location>
</feature>
<evidence type="ECO:0000256" key="2">
    <source>
        <dbReference type="SAM" id="MobiDB-lite"/>
    </source>
</evidence>
<feature type="domain" description="Tyrosine-protein kinase ephrin type A/B receptor-like" evidence="4">
    <location>
        <begin position="318"/>
        <end position="370"/>
    </location>
</feature>
<feature type="coiled-coil region" evidence="1">
    <location>
        <begin position="940"/>
        <end position="976"/>
    </location>
</feature>
<proteinExistence type="predicted"/>
<feature type="transmembrane region" description="Helical" evidence="3">
    <location>
        <begin position="1278"/>
        <end position="1296"/>
    </location>
</feature>
<dbReference type="InterPro" id="IPR011641">
    <property type="entry name" value="Tyr-kin_ephrin_A/B_rcpt-like"/>
</dbReference>
<dbReference type="PANTHER" id="PTHR11319:SF35">
    <property type="entry name" value="OUTER MEMBRANE PROTEIN PMPC-RELATED"/>
    <property type="match status" value="1"/>
</dbReference>
<dbReference type="PANTHER" id="PTHR11319">
    <property type="entry name" value="G PROTEIN-COUPLED RECEPTOR-RELATED"/>
    <property type="match status" value="1"/>
</dbReference>
<evidence type="ECO:0000259" key="4">
    <source>
        <dbReference type="Pfam" id="PF07699"/>
    </source>
</evidence>
<feature type="transmembrane region" description="Helical" evidence="3">
    <location>
        <begin position="906"/>
        <end position="927"/>
    </location>
</feature>
<feature type="transmembrane region" description="Helical" evidence="3">
    <location>
        <begin position="1171"/>
        <end position="1193"/>
    </location>
</feature>
<reference evidence="6" key="1">
    <citation type="journal article" date="2023" name="Commun. Biol.">
        <title>Genome analysis of Parmales, the sister group of diatoms, reveals the evolutionary specialization of diatoms from phago-mixotrophs to photoautotrophs.</title>
        <authorList>
            <person name="Ban H."/>
            <person name="Sato S."/>
            <person name="Yoshikawa S."/>
            <person name="Yamada K."/>
            <person name="Nakamura Y."/>
            <person name="Ichinomiya M."/>
            <person name="Sato N."/>
            <person name="Blanc-Mathieu R."/>
            <person name="Endo H."/>
            <person name="Kuwata A."/>
            <person name="Ogata H."/>
        </authorList>
    </citation>
    <scope>NUCLEOTIDE SEQUENCE [LARGE SCALE GENOMIC DNA]</scope>
    <source>
        <strain evidence="6">NIES 3701</strain>
    </source>
</reference>
<gene>
    <name evidence="5" type="ORF">TrST_g14060</name>
</gene>
<comment type="caution">
    <text evidence="5">The sequence shown here is derived from an EMBL/GenBank/DDBJ whole genome shotgun (WGS) entry which is preliminary data.</text>
</comment>
<keyword evidence="1" id="KW-0175">Coiled coil</keyword>
<evidence type="ECO:0000313" key="5">
    <source>
        <dbReference type="EMBL" id="GMH70615.1"/>
    </source>
</evidence>
<feature type="transmembrane region" description="Helical" evidence="3">
    <location>
        <begin position="1055"/>
        <end position="1074"/>
    </location>
</feature>
<keyword evidence="6" id="KW-1185">Reference proteome</keyword>
<protein>
    <recommendedName>
        <fullName evidence="4">Tyrosine-protein kinase ephrin type A/B receptor-like domain-containing protein</fullName>
    </recommendedName>
</protein>
<feature type="region of interest" description="Disordered" evidence="2">
    <location>
        <begin position="1431"/>
        <end position="1497"/>
    </location>
</feature>
<feature type="domain" description="Tyrosine-protein kinase ephrin type A/B receptor-like" evidence="4">
    <location>
        <begin position="724"/>
        <end position="757"/>
    </location>
</feature>
<dbReference type="SMART" id="SM01411">
    <property type="entry name" value="Ephrin_rec_like"/>
    <property type="match status" value="6"/>
</dbReference>
<evidence type="ECO:0000256" key="1">
    <source>
        <dbReference type="SAM" id="Coils"/>
    </source>
</evidence>
<keyword evidence="3" id="KW-1133">Transmembrane helix</keyword>
<dbReference type="OrthoDB" id="195406at2759"/>
<dbReference type="EMBL" id="BRXY01000141">
    <property type="protein sequence ID" value="GMH70615.1"/>
    <property type="molecule type" value="Genomic_DNA"/>
</dbReference>
<evidence type="ECO:0000256" key="3">
    <source>
        <dbReference type="SAM" id="Phobius"/>
    </source>
</evidence>